<keyword evidence="2" id="KW-1185">Reference proteome</keyword>
<evidence type="ECO:0000313" key="2">
    <source>
        <dbReference type="Proteomes" id="UP000326289"/>
    </source>
</evidence>
<evidence type="ECO:0000313" key="1">
    <source>
        <dbReference type="EMBL" id="KAB8276241.1"/>
    </source>
</evidence>
<organism evidence="1 2">
    <name type="scientific">Aspergillus minisclerotigenes</name>
    <dbReference type="NCBI Taxonomy" id="656917"/>
    <lineage>
        <taxon>Eukaryota</taxon>
        <taxon>Fungi</taxon>
        <taxon>Dikarya</taxon>
        <taxon>Ascomycota</taxon>
        <taxon>Pezizomycotina</taxon>
        <taxon>Eurotiomycetes</taxon>
        <taxon>Eurotiomycetidae</taxon>
        <taxon>Eurotiales</taxon>
        <taxon>Aspergillaceae</taxon>
        <taxon>Aspergillus</taxon>
        <taxon>Aspergillus subgen. Circumdati</taxon>
    </lineage>
</organism>
<accession>A0A5N6JBJ1</accession>
<sequence length="158" mass="17558">MHLSTFAHPLLSFCKGLFEATRTATERPQEYAVYPPSVPHICPGLGTHFHPCSILCAGRCLFRQCPGLRDHLEPVTSFAGEIARLLQYHEVIYMASGFVWLALNFRELEQAGGSFSWWKAICGLAGTTCAFGPGAAFAFGWDRREGILDRVSSYNRSQ</sequence>
<dbReference type="Proteomes" id="UP000326289">
    <property type="component" value="Unassembled WGS sequence"/>
</dbReference>
<name>A0A5N6JBJ1_9EURO</name>
<protein>
    <submittedName>
        <fullName evidence="1">Uncharacterized protein</fullName>
    </submittedName>
</protein>
<proteinExistence type="predicted"/>
<dbReference type="EMBL" id="ML732778">
    <property type="protein sequence ID" value="KAB8276241.1"/>
    <property type="molecule type" value="Genomic_DNA"/>
</dbReference>
<reference evidence="1 2" key="1">
    <citation type="submission" date="2019-04" db="EMBL/GenBank/DDBJ databases">
        <title>Fungal friends and foes A comparative genomics study of 23 Aspergillus species from section Flavi.</title>
        <authorList>
            <consortium name="DOE Joint Genome Institute"/>
            <person name="Kjaerbolling I."/>
            <person name="Vesth T.C."/>
            <person name="Frisvad J.C."/>
            <person name="Nybo J.L."/>
            <person name="Theobald S."/>
            <person name="Kildgaard S."/>
            <person name="Petersen T.I."/>
            <person name="Kuo A."/>
            <person name="Sato A."/>
            <person name="Lyhne E.K."/>
            <person name="Kogle M.E."/>
            <person name="Wiebenga A."/>
            <person name="Kun R.S."/>
            <person name="Lubbers R.J."/>
            <person name="Makela M.R."/>
            <person name="Barry K."/>
            <person name="Chovatia M."/>
            <person name="Clum A."/>
            <person name="Daum C."/>
            <person name="Haridas S."/>
            <person name="He G."/>
            <person name="LaButti K."/>
            <person name="Lipzen A."/>
            <person name="Mondo S."/>
            <person name="Pangilinan J."/>
            <person name="Riley R."/>
            <person name="Salamov A."/>
            <person name="Simmons B.A."/>
            <person name="Magnuson J.K."/>
            <person name="Henrissat B."/>
            <person name="Mortensen U.H."/>
            <person name="Larsen T.O."/>
            <person name="De vries R.P."/>
            <person name="Grigoriev I.V."/>
            <person name="Machida M."/>
            <person name="Baker S.E."/>
            <person name="Andersen M.R."/>
        </authorList>
    </citation>
    <scope>NUCLEOTIDE SEQUENCE [LARGE SCALE GENOMIC DNA]</scope>
    <source>
        <strain evidence="1 2">CBS 117635</strain>
    </source>
</reference>
<dbReference type="AlphaFoldDB" id="A0A5N6JBJ1"/>
<gene>
    <name evidence="1" type="ORF">BDV30DRAFT_206901</name>
</gene>